<name>A0AAV0RL85_9ROSI</name>
<reference evidence="1" key="1">
    <citation type="submission" date="2022-08" db="EMBL/GenBank/DDBJ databases">
        <authorList>
            <person name="Gutierrez-Valencia J."/>
        </authorList>
    </citation>
    <scope>NUCLEOTIDE SEQUENCE</scope>
</reference>
<dbReference type="EMBL" id="CAMGYJ010000011">
    <property type="protein sequence ID" value="CAI0557233.1"/>
    <property type="molecule type" value="Genomic_DNA"/>
</dbReference>
<evidence type="ECO:0000313" key="2">
    <source>
        <dbReference type="Proteomes" id="UP001154282"/>
    </source>
</evidence>
<accession>A0AAV0RL85</accession>
<dbReference type="InterPro" id="IPR036770">
    <property type="entry name" value="Ankyrin_rpt-contain_sf"/>
</dbReference>
<protein>
    <submittedName>
        <fullName evidence="1">Uncharacterized protein</fullName>
    </submittedName>
</protein>
<gene>
    <name evidence="1" type="ORF">LITE_LOCUS48279</name>
</gene>
<dbReference type="Pfam" id="PF00023">
    <property type="entry name" value="Ank"/>
    <property type="match status" value="1"/>
</dbReference>
<dbReference type="Proteomes" id="UP001154282">
    <property type="component" value="Unassembled WGS sequence"/>
</dbReference>
<sequence>MKEDEDGCTALRIAVAGGHRRMVQEMVYRNKNLAAIFSGKISQREAALPVEEASRKGDSELVKLLYIVTPLRLLFDENGGKHGAGVLKFCIQRGMFGKF</sequence>
<comment type="caution">
    <text evidence="1">The sequence shown here is derived from an EMBL/GenBank/DDBJ whole genome shotgun (WGS) entry which is preliminary data.</text>
</comment>
<dbReference type="AlphaFoldDB" id="A0AAV0RL85"/>
<organism evidence="1 2">
    <name type="scientific">Linum tenue</name>
    <dbReference type="NCBI Taxonomy" id="586396"/>
    <lineage>
        <taxon>Eukaryota</taxon>
        <taxon>Viridiplantae</taxon>
        <taxon>Streptophyta</taxon>
        <taxon>Embryophyta</taxon>
        <taxon>Tracheophyta</taxon>
        <taxon>Spermatophyta</taxon>
        <taxon>Magnoliopsida</taxon>
        <taxon>eudicotyledons</taxon>
        <taxon>Gunneridae</taxon>
        <taxon>Pentapetalae</taxon>
        <taxon>rosids</taxon>
        <taxon>fabids</taxon>
        <taxon>Malpighiales</taxon>
        <taxon>Linaceae</taxon>
        <taxon>Linum</taxon>
    </lineage>
</organism>
<dbReference type="Gene3D" id="1.25.40.20">
    <property type="entry name" value="Ankyrin repeat-containing domain"/>
    <property type="match status" value="1"/>
</dbReference>
<proteinExistence type="predicted"/>
<keyword evidence="2" id="KW-1185">Reference proteome</keyword>
<dbReference type="InterPro" id="IPR002110">
    <property type="entry name" value="Ankyrin_rpt"/>
</dbReference>
<evidence type="ECO:0000313" key="1">
    <source>
        <dbReference type="EMBL" id="CAI0557233.1"/>
    </source>
</evidence>